<name>A0AAP0NHC6_LIQFO</name>
<feature type="domain" description="CP12" evidence="2">
    <location>
        <begin position="69"/>
        <end position="138"/>
    </location>
</feature>
<keyword evidence="1" id="KW-1015">Disulfide bond</keyword>
<evidence type="ECO:0000259" key="2">
    <source>
        <dbReference type="SMART" id="SM01093"/>
    </source>
</evidence>
<sequence length="138" mass="15351">MASFVAVTLPSFGTRDTMLSSSSLSLRSDTFCRKISLAGSGSGRSQKRAVIKAMGVVKFKGTQMREQHLTEMIEKKVLEAKEVCGDDGTSDECKVAWDEVEEVSQAKADLRVKMEKQDPLESFCQENPETDECRIYDD</sequence>
<dbReference type="AlphaFoldDB" id="A0AAP0NHC6"/>
<protein>
    <recommendedName>
        <fullName evidence="2">CP12 domain-containing protein</fullName>
    </recommendedName>
</protein>
<comment type="caution">
    <text evidence="3">The sequence shown here is derived from an EMBL/GenBank/DDBJ whole genome shotgun (WGS) entry which is preliminary data.</text>
</comment>
<dbReference type="PANTHER" id="PTHR33921">
    <property type="entry name" value="CALVIN CYCLE PROTEIN CP12-2, CHLOROPLASTIC"/>
    <property type="match status" value="1"/>
</dbReference>
<feature type="disulfide bond" evidence="1">
    <location>
        <begin position="124"/>
        <end position="133"/>
    </location>
</feature>
<evidence type="ECO:0000313" key="3">
    <source>
        <dbReference type="EMBL" id="KAK9271374.1"/>
    </source>
</evidence>
<dbReference type="PANTHER" id="PTHR33921:SF16">
    <property type="entry name" value="CALVIN CYCLE PROTEIN CP12-3, CHLOROPLASTIC"/>
    <property type="match status" value="1"/>
</dbReference>
<accession>A0AAP0NHC6</accession>
<dbReference type="SMART" id="SM01093">
    <property type="entry name" value="CP12"/>
    <property type="match status" value="1"/>
</dbReference>
<reference evidence="3 4" key="1">
    <citation type="journal article" date="2024" name="Plant J.">
        <title>Genome sequences and population genomics reveal climatic adaptation and genomic divergence between two closely related sweetgum species.</title>
        <authorList>
            <person name="Xu W.Q."/>
            <person name="Ren C.Q."/>
            <person name="Zhang X.Y."/>
            <person name="Comes H.P."/>
            <person name="Liu X.H."/>
            <person name="Li Y.G."/>
            <person name="Kettle C.J."/>
            <person name="Jalonen R."/>
            <person name="Gaisberger H."/>
            <person name="Ma Y.Z."/>
            <person name="Qiu Y.X."/>
        </authorList>
    </citation>
    <scope>NUCLEOTIDE SEQUENCE [LARGE SCALE GENOMIC DNA]</scope>
    <source>
        <strain evidence="3">Hangzhou</strain>
    </source>
</reference>
<organism evidence="3 4">
    <name type="scientific">Liquidambar formosana</name>
    <name type="common">Formosan gum</name>
    <dbReference type="NCBI Taxonomy" id="63359"/>
    <lineage>
        <taxon>Eukaryota</taxon>
        <taxon>Viridiplantae</taxon>
        <taxon>Streptophyta</taxon>
        <taxon>Embryophyta</taxon>
        <taxon>Tracheophyta</taxon>
        <taxon>Spermatophyta</taxon>
        <taxon>Magnoliopsida</taxon>
        <taxon>eudicotyledons</taxon>
        <taxon>Gunneridae</taxon>
        <taxon>Pentapetalae</taxon>
        <taxon>Saxifragales</taxon>
        <taxon>Altingiaceae</taxon>
        <taxon>Liquidambar</taxon>
    </lineage>
</organism>
<proteinExistence type="predicted"/>
<evidence type="ECO:0000313" key="4">
    <source>
        <dbReference type="Proteomes" id="UP001415857"/>
    </source>
</evidence>
<dbReference type="GO" id="GO:0009507">
    <property type="term" value="C:chloroplast"/>
    <property type="evidence" value="ECO:0007669"/>
    <property type="project" value="TreeGrafter"/>
</dbReference>
<dbReference type="Proteomes" id="UP001415857">
    <property type="component" value="Unassembled WGS sequence"/>
</dbReference>
<keyword evidence="4" id="KW-1185">Reference proteome</keyword>
<dbReference type="EMBL" id="JBBPBK010000014">
    <property type="protein sequence ID" value="KAK9271374.1"/>
    <property type="molecule type" value="Genomic_DNA"/>
</dbReference>
<dbReference type="GO" id="GO:0080153">
    <property type="term" value="P:negative regulation of reductive pentose-phosphate cycle"/>
    <property type="evidence" value="ECO:0007669"/>
    <property type="project" value="TreeGrafter"/>
</dbReference>
<dbReference type="InterPro" id="IPR039314">
    <property type="entry name" value="CP12-like"/>
</dbReference>
<dbReference type="InterPro" id="IPR003823">
    <property type="entry name" value="CP12_dom"/>
</dbReference>
<dbReference type="Pfam" id="PF02672">
    <property type="entry name" value="CP12"/>
    <property type="match status" value="1"/>
</dbReference>
<feature type="disulfide bond" evidence="1">
    <location>
        <begin position="84"/>
        <end position="93"/>
    </location>
</feature>
<evidence type="ECO:0000256" key="1">
    <source>
        <dbReference type="PIRSR" id="PIRSR639314-50"/>
    </source>
</evidence>
<gene>
    <name evidence="3" type="ORF">L1049_026964</name>
</gene>